<evidence type="ECO:0000313" key="4">
    <source>
        <dbReference type="EMBL" id="DAF57269.1"/>
    </source>
</evidence>
<organism evidence="4">
    <name type="scientific">Podoviridae sp. ctuch15</name>
    <dbReference type="NCBI Taxonomy" id="2827752"/>
    <lineage>
        <taxon>Viruses</taxon>
        <taxon>Duplodnaviria</taxon>
        <taxon>Heunggongvirae</taxon>
        <taxon>Uroviricota</taxon>
        <taxon>Caudoviricetes</taxon>
    </lineage>
</organism>
<feature type="coiled-coil region" evidence="1">
    <location>
        <begin position="1180"/>
        <end position="1207"/>
    </location>
</feature>
<dbReference type="Pfam" id="PF18812">
    <property type="entry name" value="PBECR3"/>
    <property type="match status" value="1"/>
</dbReference>
<feature type="coiled-coil region" evidence="1">
    <location>
        <begin position="605"/>
        <end position="635"/>
    </location>
</feature>
<evidence type="ECO:0000256" key="1">
    <source>
        <dbReference type="SAM" id="Coils"/>
    </source>
</evidence>
<name>A0A8S5T1S7_9CAUD</name>
<accession>A0A8S5T1S7</accession>
<feature type="domain" description="Phage-Barnase-EndoU-ColicinE5/D-RelE like nuclease 3" evidence="3">
    <location>
        <begin position="913"/>
        <end position="1025"/>
    </location>
</feature>
<protein>
    <submittedName>
        <fullName evidence="4">Crystallin beta/gamma motif-containing protein</fullName>
    </submittedName>
</protein>
<keyword evidence="1" id="KW-0175">Coiled coil</keyword>
<evidence type="ECO:0000259" key="3">
    <source>
        <dbReference type="Pfam" id="PF18812"/>
    </source>
</evidence>
<dbReference type="InterPro" id="IPR041301">
    <property type="entry name" value="PBECR3"/>
</dbReference>
<evidence type="ECO:0000256" key="2">
    <source>
        <dbReference type="SAM" id="MobiDB-lite"/>
    </source>
</evidence>
<feature type="coiled-coil region" evidence="1">
    <location>
        <begin position="1737"/>
        <end position="1785"/>
    </location>
</feature>
<feature type="coiled-coil region" evidence="1">
    <location>
        <begin position="757"/>
        <end position="784"/>
    </location>
</feature>
<dbReference type="EMBL" id="BK032731">
    <property type="protein sequence ID" value="DAF57269.1"/>
    <property type="molecule type" value="Genomic_DNA"/>
</dbReference>
<proteinExistence type="predicted"/>
<reference evidence="4" key="1">
    <citation type="journal article" date="2021" name="Proc. Natl. Acad. Sci. U.S.A.">
        <title>A Catalog of Tens of Thousands of Viruses from Human Metagenomes Reveals Hidden Associations with Chronic Diseases.</title>
        <authorList>
            <person name="Tisza M.J."/>
            <person name="Buck C.B."/>
        </authorList>
    </citation>
    <scope>NUCLEOTIDE SEQUENCE</scope>
    <source>
        <strain evidence="4">Ctuch15</strain>
    </source>
</reference>
<sequence>MISDERKEQLLNIANSLGQGTIVTDNQAKGKRNMEWDLKNEHTDAEGKQWRQDNDYGGTLFDRMMGGWQNVADGVMEIQKNILYSTPETMTEAQRLGQRMSLSPQFLIDNPEVMDRVKEIDKETQPMGFMQGSKFSIQNFDALYPELAEMRQKDPVSASIAVSEYEDIKNTRSALDLIKDAFNSGSDMVKLSDAQMRAYNGESMDSVRPDVDKLTDELRAYQEPNKYERTLYDTIQQLTIMGTQAARATKRAAQGAAMGMATSAAAAGGAAATGIGAAAAPVILLAGATIGAANGMRVGMFEQFEQQSAAARYWELMNNRKGEYSRNHALVDSTVTGVVNGAIELGLMEVGYKPITKAWGGQAAKSILNNAAARMAIIDAGKESIAKLSAQAAMKQFGRSTAAELAEEGAQQASEDLMDNAEYYLYKKGTPHTTTEIIGNAVDAMVQAVPAVVGMGAMGSITHGVGNYRGMRAVAAVKNEDWKQEYRRTVEQQTIEALMANKAQNKTAQKNPEVYKNVVQEQARLAGVQNMYVDAQELSKTDKGVDVLNDMVNRGIITGEQVDKSISTGADIVIPTGTFAQLADESVDTDTLMRATTMAKNGVHRAALEEKAKRVEAIREELANLAQNKKDVLSKELMEEHFSDADDITKTAAESVIYKNPYDLNKSYKEALTDARKEYEDALGFDAYWNYKPQGVGIMYTDEESRQTGRGIRVSNNDYWYQDMYKKLGRKATREEMLDIAYEDQMKELQTLAPETADEFAQNANSLKAKYEALQGLKDKFEELAKSDYAVKQSLTKEGYEAYNEVLNKFQDGSDKSKLAANENAFIYARMAESWAKIRNEYGDTAYTAKDFAAAHPIRIGTAENKKAAQFEQREFADKVKANESIIAQGKEYILTALKGEETAPTFTLWKLSDVEVKRIKEELRINLSGYTLELVADDIRHARKRHGSGKKKGEIVLTNKLLQHALDILVTPDEVVLGNRSSEGLPSIRFIKYENDGTMTVVENIYTKEKKLRLKTMWKDAPATVDAQGPDHTSEYNGGDASFHKNSIAKEGGKNKSKESGYAQRAWHGSGMDFNEFNLEKALTGAGDMVHGWGIYTAKNKKTAQAYKKHAKNKGLPSYLYEVDIPEDTNLLAEEKRYQEQPSEIQEKLARTISDLPDSQQKTFWEKPLRNEMRRLPEETEALSDLDKAKDKVKQLEVASNGLENTDKPKLKEKIAIKHLKALGYIDKQIKDPDFMQTEKEKEEKVLAAVKKEAEKAEVAIQKRKDSILEAAIKNPKEALKRSVGTGKEIYKYLSASLESMEEASQRLNKNGIEGISYYDSEDGNCVVVFSDKAVNIIDKYRQEIKASYNSATGAIHLFDGADQSSFVHEAAHMYLTEMSKMAIAEAAPKGLLEDWNTIQEWAVYKPEDIKDYEGTAREKEFKSYAKAIEDARKSGDAIAIRAAEERWMQERFARGFERYIAEGKAPSQALQSAFRKFKSWLVSIYRDLTNLGKEPPEEVKRVMDRMLATNDEIEAWAKAKELNAWDKKGFSGDLTGSEGDMIKRWAEDAKEKAKERVLKELMRQEENQWRTDLENSLEKERIDYEKHLVDENPIYGQELVYRETDEQFKEDYLRTIGYDSKESFESAIEKAGGPLEERSKAFMENRRKEYEEMMPTSEDFKNAADAELASTNAQMRLSQLEAYAIKRKVNGYVAEAVKAMRELDALDGKSEEEITAGIKEILGVDDEAAKKGRQVALMLAKNEEIQKLKERLKDAKEKDKEHRASAREELASAKAALKEAMRGLNTARDITAGSYTKTLQIAREELSKMTVAEATTWRHWEIKAKQEGNNADKLMAAGAFEEAAIAKGNSLKYYCMSRAAKDNQEYVRIKLEGSTGRVDIQQEAMDGIKGMVKRIGRKENPVRLDPNSRYMIQHLAYITGITEKDGIKPLNEKGEPVGINWEKVYGDLNPDYAMDKETAPNPDKIVAPWLRILAESKERKDYNEMQMDRFQDMVEAMNVLYKASRRDYEATTIKDRNGKVISQEEAAMKLVQAIGVDNEFNPLQDSNNQTDAKSKAKSLAKDALLYLTKAETIFNRFGGDWMQLVYEPINQGANKELTMRQEACKTFSKIYNMYSLEEWQAMRSDRVFTIGLTTNFTREQLICMALNWGNKEGRKRVLATINKSAKNEADVIDEYTMQSVLESSLTEKDWNFIEAVWEQLDSYWAERNKVQENLYGQGLGKVQALPFKINGRQIKGGYYPIIYDPKLSIRASDLAADDIVKQALSGSSTFGIGMGSTKSRVSEVKGQQLALRLDVWPQAVTEAIHHIAMREAATDVYKLITHPAVQQAVQQKYGMETYNMIRQWSKDVWKTDVQKADIINRTLEQMRKNSAFAVMAMRTGTALLNVLNVFPMMHQIGKMNTLKAITSFGLGLYKGTDTYARNRQFVFDKSPMMRDRMNTIDRDMQQDMKIEVGQDTSLIRERATHAKEKFNRFGYWFITETDLMFSMALWKHGYDESMRKQIEAGMTDVKQMEQNAISDADTNVRAVFGSGQVKDQVAMQRKNTLVGQLTPFYSYSSTVLNALIKAGYRVKDHGDYMALINATLYWVVLQTLAETVYRSAVAGELDDPDKMLRRLGITTVRNVDQGFPVVRDALEGVMNHFLLGSDSNNSPLAITAIDELVKAAQAAGNEKKDFTDVGRSLSRVGNRTWKFSDTLSDGFWNLVRFSLIDTDRSVQELITTTIFDKRYKTHEERVRQDKRKANEQKRKDKR</sequence>
<feature type="region of interest" description="Disordered" evidence="2">
    <location>
        <begin position="1026"/>
        <end position="1064"/>
    </location>
</feature>